<gene>
    <name evidence="3" type="ORF">GTH24_12860</name>
</gene>
<feature type="chain" id="PRO_5026137657" evidence="1">
    <location>
        <begin position="28"/>
        <end position="349"/>
    </location>
</feature>
<dbReference type="PROSITE" id="PS50983">
    <property type="entry name" value="FE_B12_PBP"/>
    <property type="match status" value="1"/>
</dbReference>
<proteinExistence type="predicted"/>
<dbReference type="Pfam" id="PF01497">
    <property type="entry name" value="Peripla_BP_2"/>
    <property type="match status" value="1"/>
</dbReference>
<sequence length="349" mass="38806">MYKGFFKTLCIVLLGGSALSTSSNVQAQRSVQYYQDQSITVPDSPERVATSWNAQNAILAMLGAGDKIVSTTDLVKTIPFFTEIVPAIKMASISSKGNNDTLNIETLIMSQPQIFFATGKLSDAQMTTLENAGISVALLKSGSMDALLERTLITGEILGSSSHQLAKDYLAYFQRNIALVKSVISEISIKEPIKVYHAFGSPLRTSGAPSLNHDWITLAGGVNIAEHWFDNVPSRAGEVSLEQVIHANPDVIVTMYARDTEIIKNSPEWQSITAVREGRVYTNPKGLFWWCRETTEEALQFLWLATILYPEQTQHIDIIKETKQFYQTFFNISLSDQQLEYILTPPLKD</sequence>
<accession>A0A6G6SJ37</accession>
<evidence type="ECO:0000313" key="3">
    <source>
        <dbReference type="EMBL" id="QIF94738.1"/>
    </source>
</evidence>
<keyword evidence="4" id="KW-1185">Reference proteome</keyword>
<reference evidence="3 4" key="1">
    <citation type="submission" date="2020-01" db="EMBL/GenBank/DDBJ databases">
        <title>The genomic epidemiology of tigecycline resistance gene tet(X) variants in a swine farm in China.</title>
        <authorList>
            <person name="Peng K."/>
            <person name="Li R."/>
        </authorList>
    </citation>
    <scope>NUCLEOTIDE SEQUENCE [LARGE SCALE GENOMIC DNA]</scope>
    <source>
        <strain evidence="3 4">ZN3</strain>
    </source>
</reference>
<dbReference type="Gene3D" id="3.40.50.1980">
    <property type="entry name" value="Nitrogenase molybdenum iron protein domain"/>
    <property type="match status" value="2"/>
</dbReference>
<evidence type="ECO:0000256" key="1">
    <source>
        <dbReference type="SAM" id="SignalP"/>
    </source>
</evidence>
<dbReference type="SUPFAM" id="SSF53807">
    <property type="entry name" value="Helical backbone' metal receptor"/>
    <property type="match status" value="1"/>
</dbReference>
<evidence type="ECO:0000313" key="4">
    <source>
        <dbReference type="Proteomes" id="UP000503287"/>
    </source>
</evidence>
<dbReference type="Gene3D" id="1.20.58.2180">
    <property type="match status" value="1"/>
</dbReference>
<dbReference type="InterPro" id="IPR002491">
    <property type="entry name" value="ABC_transptr_periplasmic_BD"/>
</dbReference>
<dbReference type="EMBL" id="CP047344">
    <property type="protein sequence ID" value="QIF94738.1"/>
    <property type="molecule type" value="Genomic_DNA"/>
</dbReference>
<feature type="signal peptide" evidence="1">
    <location>
        <begin position="1"/>
        <end position="27"/>
    </location>
</feature>
<dbReference type="PANTHER" id="PTHR30535:SF34">
    <property type="entry name" value="MOLYBDATE-BINDING PROTEIN MOLA"/>
    <property type="match status" value="1"/>
</dbReference>
<protein>
    <submittedName>
        <fullName evidence="3">ABC transporter substrate-binding protein</fullName>
    </submittedName>
</protein>
<evidence type="ECO:0000259" key="2">
    <source>
        <dbReference type="PROSITE" id="PS50983"/>
    </source>
</evidence>
<dbReference type="Proteomes" id="UP000503287">
    <property type="component" value="Chromosome"/>
</dbReference>
<dbReference type="RefSeq" id="WP_164526486.1">
    <property type="nucleotide sequence ID" value="NZ_CP047344.1"/>
</dbReference>
<organism evidence="3 4">
    <name type="scientific">Proteus vulgaris</name>
    <dbReference type="NCBI Taxonomy" id="585"/>
    <lineage>
        <taxon>Bacteria</taxon>
        <taxon>Pseudomonadati</taxon>
        <taxon>Pseudomonadota</taxon>
        <taxon>Gammaproteobacteria</taxon>
        <taxon>Enterobacterales</taxon>
        <taxon>Morganellaceae</taxon>
        <taxon>Proteus</taxon>
    </lineage>
</organism>
<feature type="domain" description="Fe/B12 periplasmic-binding" evidence="2">
    <location>
        <begin position="47"/>
        <end position="312"/>
    </location>
</feature>
<dbReference type="AlphaFoldDB" id="A0A6G6SJ37"/>
<dbReference type="InterPro" id="IPR050902">
    <property type="entry name" value="ABC_Transporter_SBP"/>
</dbReference>
<keyword evidence="1" id="KW-0732">Signal</keyword>
<name>A0A6G6SJ37_PROVU</name>
<dbReference type="PANTHER" id="PTHR30535">
    <property type="entry name" value="VITAMIN B12-BINDING PROTEIN"/>
    <property type="match status" value="1"/>
</dbReference>